<dbReference type="InterPro" id="IPR046521">
    <property type="entry name" value="DUF6698"/>
</dbReference>
<protein>
    <submittedName>
        <fullName evidence="2">Uncharacterized protein</fullName>
    </submittedName>
</protein>
<gene>
    <name evidence="2" type="ORF">GGX14DRAFT_658743</name>
</gene>
<reference evidence="2" key="1">
    <citation type="submission" date="2023-03" db="EMBL/GenBank/DDBJ databases">
        <title>Massive genome expansion in bonnet fungi (Mycena s.s.) driven by repeated elements and novel gene families across ecological guilds.</title>
        <authorList>
            <consortium name="Lawrence Berkeley National Laboratory"/>
            <person name="Harder C.B."/>
            <person name="Miyauchi S."/>
            <person name="Viragh M."/>
            <person name="Kuo A."/>
            <person name="Thoen E."/>
            <person name="Andreopoulos B."/>
            <person name="Lu D."/>
            <person name="Skrede I."/>
            <person name="Drula E."/>
            <person name="Henrissat B."/>
            <person name="Morin E."/>
            <person name="Kohler A."/>
            <person name="Barry K."/>
            <person name="LaButti K."/>
            <person name="Morin E."/>
            <person name="Salamov A."/>
            <person name="Lipzen A."/>
            <person name="Mereny Z."/>
            <person name="Hegedus B."/>
            <person name="Baldrian P."/>
            <person name="Stursova M."/>
            <person name="Weitz H."/>
            <person name="Taylor A."/>
            <person name="Grigoriev I.V."/>
            <person name="Nagy L.G."/>
            <person name="Martin F."/>
            <person name="Kauserud H."/>
        </authorList>
    </citation>
    <scope>NUCLEOTIDE SEQUENCE</scope>
    <source>
        <strain evidence="2">9144</strain>
    </source>
</reference>
<dbReference type="Proteomes" id="UP001219525">
    <property type="component" value="Unassembled WGS sequence"/>
</dbReference>
<accession>A0AAD6V354</accession>
<dbReference type="EMBL" id="JARJCW010000060">
    <property type="protein sequence ID" value="KAJ7201024.1"/>
    <property type="molecule type" value="Genomic_DNA"/>
</dbReference>
<comment type="caution">
    <text evidence="2">The sequence shown here is derived from an EMBL/GenBank/DDBJ whole genome shotgun (WGS) entry which is preliminary data.</text>
</comment>
<keyword evidence="3" id="KW-1185">Reference proteome</keyword>
<dbReference type="Pfam" id="PF20414">
    <property type="entry name" value="DUF6698"/>
    <property type="match status" value="1"/>
</dbReference>
<feature type="region of interest" description="Disordered" evidence="1">
    <location>
        <begin position="262"/>
        <end position="295"/>
    </location>
</feature>
<proteinExistence type="predicted"/>
<evidence type="ECO:0000313" key="3">
    <source>
        <dbReference type="Proteomes" id="UP001219525"/>
    </source>
</evidence>
<dbReference type="AlphaFoldDB" id="A0AAD6V354"/>
<organism evidence="2 3">
    <name type="scientific">Mycena pura</name>
    <dbReference type="NCBI Taxonomy" id="153505"/>
    <lineage>
        <taxon>Eukaryota</taxon>
        <taxon>Fungi</taxon>
        <taxon>Dikarya</taxon>
        <taxon>Basidiomycota</taxon>
        <taxon>Agaricomycotina</taxon>
        <taxon>Agaricomycetes</taxon>
        <taxon>Agaricomycetidae</taxon>
        <taxon>Agaricales</taxon>
        <taxon>Marasmiineae</taxon>
        <taxon>Mycenaceae</taxon>
        <taxon>Mycena</taxon>
    </lineage>
</organism>
<sequence length="482" mass="53692">MSVRASRDSSPNDELVDPAQEIQARLKRRIAELDHDLVANSGAKRTNTRTNITMGRIIRKAISFNHPVMAIIGEHDRRTRYAEDHGDLDGLQVDDEQRRLHNAYLELMKLIPGLKQTLASPDMDEYRQTLKELQQGAAAAVGDDNNAIRAAIIVFVPKPTAVEDCLDPESRQNRGSEGRLICPVDYDWDDPTIRTNIINGKTGYAVTANKWPRCIYQHHKYDPSKKFNGFLKAKGLVQVAMHIFTSPSSASGANVSGKYIEDSREEENIDPSAALELPRKKRKKTRGQPKGSVAARHNISHSTPRMIAYAAVQEAETTHLVLSCGPRSPHSEGHSAYDDPAIHAPFLQGSRTPMRNDELQVDVATITVCIMYFSDPQLVRLSSVSSADVRAPRVIFTTHTLFLVRIPLVHVAQIEPRQSPRTQLLNSLLKEIGQLVVRADARDSARGQTVLPAASVVALAPRRPARVKVFRFGKHGYPRRFL</sequence>
<evidence type="ECO:0000313" key="2">
    <source>
        <dbReference type="EMBL" id="KAJ7201024.1"/>
    </source>
</evidence>
<name>A0AAD6V354_9AGAR</name>
<evidence type="ECO:0000256" key="1">
    <source>
        <dbReference type="SAM" id="MobiDB-lite"/>
    </source>
</evidence>